<dbReference type="EMBL" id="JBICBM010000024">
    <property type="protein sequence ID" value="MFF9886903.1"/>
    <property type="molecule type" value="Genomic_DNA"/>
</dbReference>
<dbReference type="Proteomes" id="UP001603418">
    <property type="component" value="Unassembled WGS sequence"/>
</dbReference>
<dbReference type="CDD" id="cd09132">
    <property type="entry name" value="PLDc_unchar4"/>
    <property type="match status" value="1"/>
</dbReference>
<proteinExistence type="predicted"/>
<dbReference type="SUPFAM" id="SSF56024">
    <property type="entry name" value="Phospholipase D/nuclease"/>
    <property type="match status" value="1"/>
</dbReference>
<feature type="domain" description="PLD phosphodiesterase" evidence="1">
    <location>
        <begin position="189"/>
        <end position="216"/>
    </location>
</feature>
<dbReference type="Gene3D" id="3.30.870.10">
    <property type="entry name" value="Endonuclease Chain A"/>
    <property type="match status" value="1"/>
</dbReference>
<dbReference type="PROSITE" id="PS50035">
    <property type="entry name" value="PLD"/>
    <property type="match status" value="1"/>
</dbReference>
<accession>A0ABW6Z7K4</accession>
<evidence type="ECO:0000313" key="3">
    <source>
        <dbReference type="Proteomes" id="UP001603418"/>
    </source>
</evidence>
<comment type="caution">
    <text evidence="2">The sequence shown here is derived from an EMBL/GenBank/DDBJ whole genome shotgun (WGS) entry which is preliminary data.</text>
</comment>
<evidence type="ECO:0000313" key="2">
    <source>
        <dbReference type="EMBL" id="MFF9886903.1"/>
    </source>
</evidence>
<dbReference type="Pfam" id="PF13091">
    <property type="entry name" value="PLDc_2"/>
    <property type="match status" value="1"/>
</dbReference>
<reference evidence="2 3" key="1">
    <citation type="submission" date="2024-10" db="EMBL/GenBank/DDBJ databases">
        <title>The Natural Products Discovery Center: Release of the First 8490 Sequenced Strains for Exploring Actinobacteria Biosynthetic Diversity.</title>
        <authorList>
            <person name="Kalkreuter E."/>
            <person name="Kautsar S.A."/>
            <person name="Yang D."/>
            <person name="Bader C.D."/>
            <person name="Teijaro C.N."/>
            <person name="Fluegel L."/>
            <person name="Davis C.M."/>
            <person name="Simpson J.R."/>
            <person name="Lauterbach L."/>
            <person name="Steele A.D."/>
            <person name="Gui C."/>
            <person name="Meng S."/>
            <person name="Li G."/>
            <person name="Viehrig K."/>
            <person name="Ye F."/>
            <person name="Su P."/>
            <person name="Kiefer A.F."/>
            <person name="Nichols A."/>
            <person name="Cepeda A.J."/>
            <person name="Yan W."/>
            <person name="Fan B."/>
            <person name="Jiang Y."/>
            <person name="Adhikari A."/>
            <person name="Zheng C.-J."/>
            <person name="Schuster L."/>
            <person name="Cowan T.M."/>
            <person name="Smanski M.J."/>
            <person name="Chevrette M.G."/>
            <person name="De Carvalho L.P.S."/>
            <person name="Shen B."/>
        </authorList>
    </citation>
    <scope>NUCLEOTIDE SEQUENCE [LARGE SCALE GENOMIC DNA]</scope>
    <source>
        <strain evidence="2 3">NPDC013366</strain>
    </source>
</reference>
<dbReference type="InterPro" id="IPR047955">
    <property type="entry name" value="DrmC-like"/>
</dbReference>
<dbReference type="NCBIfam" id="NF038319">
    <property type="entry name" value="DISARM_DrmC_I"/>
    <property type="match status" value="1"/>
</dbReference>
<name>A0ABW6Z7K4_9ACTN</name>
<protein>
    <submittedName>
        <fullName evidence="2">DISARM system phospholipase D-like protein DrmC</fullName>
    </submittedName>
</protein>
<gene>
    <name evidence="2" type="primary">drmC</name>
    <name evidence="2" type="ORF">ACF1HC_35730</name>
</gene>
<sequence>MSRKHFEAATATAAASLGPTRTKTLATLLAQGRSPAYILGKFQTPAALEAISSLLVSITEDGVPPAEAAAYLRGYAAAWTRRREDTEVRAVWSGPSTPGTPVRATAQVLTEVVGAAEHRIVAVTYSARSYAPLTAALSEAVTRGVTVDIVVETLEGAGGLLSGGEPAAAFSGIPGLRLWHWPNSRRAAPGGRLHAKLAVADDRILFLTSANLTASGAERNIEAGVLLKGGPMPGRMADHIRELQRRGVLTRWQGPRTP</sequence>
<organism evidence="2 3">
    <name type="scientific">Streptomyces eurythermus</name>
    <dbReference type="NCBI Taxonomy" id="42237"/>
    <lineage>
        <taxon>Bacteria</taxon>
        <taxon>Bacillati</taxon>
        <taxon>Actinomycetota</taxon>
        <taxon>Actinomycetes</taxon>
        <taxon>Kitasatosporales</taxon>
        <taxon>Streptomycetaceae</taxon>
        <taxon>Streptomyces</taxon>
    </lineage>
</organism>
<dbReference type="InterPro" id="IPR001736">
    <property type="entry name" value="PLipase_D/transphosphatidylase"/>
</dbReference>
<keyword evidence="3" id="KW-1185">Reference proteome</keyword>
<evidence type="ECO:0000259" key="1">
    <source>
        <dbReference type="PROSITE" id="PS50035"/>
    </source>
</evidence>
<dbReference type="InterPro" id="IPR025202">
    <property type="entry name" value="PLD-like_dom"/>
</dbReference>
<dbReference type="RefSeq" id="WP_030789816.1">
    <property type="nucleotide sequence ID" value="NZ_JBFACJ010000028.1"/>
</dbReference>